<organism evidence="1 2">
    <name type="scientific">Microdochium trichocladiopsis</name>
    <dbReference type="NCBI Taxonomy" id="1682393"/>
    <lineage>
        <taxon>Eukaryota</taxon>
        <taxon>Fungi</taxon>
        <taxon>Dikarya</taxon>
        <taxon>Ascomycota</taxon>
        <taxon>Pezizomycotina</taxon>
        <taxon>Sordariomycetes</taxon>
        <taxon>Xylariomycetidae</taxon>
        <taxon>Xylariales</taxon>
        <taxon>Microdochiaceae</taxon>
        <taxon>Microdochium</taxon>
    </lineage>
</organism>
<dbReference type="Proteomes" id="UP000756346">
    <property type="component" value="Unassembled WGS sequence"/>
</dbReference>
<dbReference type="AlphaFoldDB" id="A0A9P8YEY5"/>
<name>A0A9P8YEY5_9PEZI</name>
<comment type="caution">
    <text evidence="1">The sequence shown here is derived from an EMBL/GenBank/DDBJ whole genome shotgun (WGS) entry which is preliminary data.</text>
</comment>
<gene>
    <name evidence="1" type="ORF">B0I36DRAFT_315789</name>
</gene>
<dbReference type="EMBL" id="JAGTJQ010000002">
    <property type="protein sequence ID" value="KAH7038210.1"/>
    <property type="molecule type" value="Genomic_DNA"/>
</dbReference>
<dbReference type="GeneID" id="70182458"/>
<proteinExistence type="predicted"/>
<protein>
    <submittedName>
        <fullName evidence="1">Uncharacterized protein</fullName>
    </submittedName>
</protein>
<reference evidence="1" key="1">
    <citation type="journal article" date="2021" name="Nat. Commun.">
        <title>Genetic determinants of endophytism in the Arabidopsis root mycobiome.</title>
        <authorList>
            <person name="Mesny F."/>
            <person name="Miyauchi S."/>
            <person name="Thiergart T."/>
            <person name="Pickel B."/>
            <person name="Atanasova L."/>
            <person name="Karlsson M."/>
            <person name="Huettel B."/>
            <person name="Barry K.W."/>
            <person name="Haridas S."/>
            <person name="Chen C."/>
            <person name="Bauer D."/>
            <person name="Andreopoulos W."/>
            <person name="Pangilinan J."/>
            <person name="LaButti K."/>
            <person name="Riley R."/>
            <person name="Lipzen A."/>
            <person name="Clum A."/>
            <person name="Drula E."/>
            <person name="Henrissat B."/>
            <person name="Kohler A."/>
            <person name="Grigoriev I.V."/>
            <person name="Martin F.M."/>
            <person name="Hacquard S."/>
        </authorList>
    </citation>
    <scope>NUCLEOTIDE SEQUENCE</scope>
    <source>
        <strain evidence="1">MPI-CAGE-CH-0230</strain>
    </source>
</reference>
<dbReference type="RefSeq" id="XP_046017331.1">
    <property type="nucleotide sequence ID" value="XM_046152912.1"/>
</dbReference>
<keyword evidence="2" id="KW-1185">Reference proteome</keyword>
<sequence length="79" mass="9511">MFLRTVSMTYHQVHHTRVSRNRYRLPPRRSLLEFCLLFSAMLQLCKILPVQNRKATSFFPRHLVNDERRTDISRPGPSW</sequence>
<evidence type="ECO:0000313" key="2">
    <source>
        <dbReference type="Proteomes" id="UP000756346"/>
    </source>
</evidence>
<accession>A0A9P8YEY5</accession>
<evidence type="ECO:0000313" key="1">
    <source>
        <dbReference type="EMBL" id="KAH7038210.1"/>
    </source>
</evidence>